<name>A0A7J6VZ36_THATH</name>
<evidence type="ECO:0000313" key="2">
    <source>
        <dbReference type="Proteomes" id="UP000554482"/>
    </source>
</evidence>
<evidence type="ECO:0000313" key="1">
    <source>
        <dbReference type="EMBL" id="KAF5190123.1"/>
    </source>
</evidence>
<dbReference type="AlphaFoldDB" id="A0A7J6VZ36"/>
<reference evidence="1 2" key="1">
    <citation type="submission" date="2020-06" db="EMBL/GenBank/DDBJ databases">
        <title>Transcriptomic and genomic resources for Thalictrum thalictroides and T. hernandezii: Facilitating candidate gene discovery in an emerging model plant lineage.</title>
        <authorList>
            <person name="Arias T."/>
            <person name="Riano-Pachon D.M."/>
            <person name="Di Stilio V.S."/>
        </authorList>
    </citation>
    <scope>NUCLEOTIDE SEQUENCE [LARGE SCALE GENOMIC DNA]</scope>
    <source>
        <strain evidence="2">cv. WT478/WT964</strain>
        <tissue evidence="1">Leaves</tissue>
    </source>
</reference>
<comment type="caution">
    <text evidence="1">The sequence shown here is derived from an EMBL/GenBank/DDBJ whole genome shotgun (WGS) entry which is preliminary data.</text>
</comment>
<dbReference type="EMBL" id="JABWDY010024589">
    <property type="protein sequence ID" value="KAF5190123.1"/>
    <property type="molecule type" value="Genomic_DNA"/>
</dbReference>
<protein>
    <submittedName>
        <fullName evidence="1">Uncharacterized protein</fullName>
    </submittedName>
</protein>
<gene>
    <name evidence="1" type="ORF">FRX31_020289</name>
</gene>
<keyword evidence="2" id="KW-1185">Reference proteome</keyword>
<dbReference type="Proteomes" id="UP000554482">
    <property type="component" value="Unassembled WGS sequence"/>
</dbReference>
<sequence>MALQFVASYADHTQLFVGFNEDQSQLGENLHLFDGESALQVNSVGEDLKFVAQLCGLLVDSIKSYCPTTLASSYKSKLVWLATCDVD</sequence>
<proteinExistence type="predicted"/>
<accession>A0A7J6VZ36</accession>
<organism evidence="1 2">
    <name type="scientific">Thalictrum thalictroides</name>
    <name type="common">Rue-anemone</name>
    <name type="synonym">Anemone thalictroides</name>
    <dbReference type="NCBI Taxonomy" id="46969"/>
    <lineage>
        <taxon>Eukaryota</taxon>
        <taxon>Viridiplantae</taxon>
        <taxon>Streptophyta</taxon>
        <taxon>Embryophyta</taxon>
        <taxon>Tracheophyta</taxon>
        <taxon>Spermatophyta</taxon>
        <taxon>Magnoliopsida</taxon>
        <taxon>Ranunculales</taxon>
        <taxon>Ranunculaceae</taxon>
        <taxon>Thalictroideae</taxon>
        <taxon>Thalictrum</taxon>
    </lineage>
</organism>